<evidence type="ECO:0000313" key="6">
    <source>
        <dbReference type="Proteomes" id="UP000007266"/>
    </source>
</evidence>
<evidence type="ECO:0000256" key="1">
    <source>
        <dbReference type="ARBA" id="ARBA00022729"/>
    </source>
</evidence>
<dbReference type="Proteomes" id="UP000007266">
    <property type="component" value="Linkage group 6"/>
</dbReference>
<dbReference type="OMA" id="INENWRE"/>
<dbReference type="PANTHER" id="PTHR11008:SF32">
    <property type="entry name" value="CIRCADIAN CLOCK-CONTROLLED PROTEIN DAYWAKE-RELATED"/>
    <property type="match status" value="1"/>
</dbReference>
<dbReference type="GO" id="GO:0005615">
    <property type="term" value="C:extracellular space"/>
    <property type="evidence" value="ECO:0000318"/>
    <property type="project" value="GO_Central"/>
</dbReference>
<reference evidence="5 6" key="1">
    <citation type="journal article" date="2008" name="Nature">
        <title>The genome of the model beetle and pest Tribolium castaneum.</title>
        <authorList>
            <consortium name="Tribolium Genome Sequencing Consortium"/>
            <person name="Richards S."/>
            <person name="Gibbs R.A."/>
            <person name="Weinstock G.M."/>
            <person name="Brown S.J."/>
            <person name="Denell R."/>
            <person name="Beeman R.W."/>
            <person name="Gibbs R."/>
            <person name="Beeman R.W."/>
            <person name="Brown S.J."/>
            <person name="Bucher G."/>
            <person name="Friedrich M."/>
            <person name="Grimmelikhuijzen C.J."/>
            <person name="Klingler M."/>
            <person name="Lorenzen M."/>
            <person name="Richards S."/>
            <person name="Roth S."/>
            <person name="Schroder R."/>
            <person name="Tautz D."/>
            <person name="Zdobnov E.M."/>
            <person name="Muzny D."/>
            <person name="Gibbs R.A."/>
            <person name="Weinstock G.M."/>
            <person name="Attaway T."/>
            <person name="Bell S."/>
            <person name="Buhay C.J."/>
            <person name="Chandrabose M.N."/>
            <person name="Chavez D."/>
            <person name="Clerk-Blankenburg K.P."/>
            <person name="Cree A."/>
            <person name="Dao M."/>
            <person name="Davis C."/>
            <person name="Chacko J."/>
            <person name="Dinh H."/>
            <person name="Dugan-Rocha S."/>
            <person name="Fowler G."/>
            <person name="Garner T.T."/>
            <person name="Garnes J."/>
            <person name="Gnirke A."/>
            <person name="Hawes A."/>
            <person name="Hernandez J."/>
            <person name="Hines S."/>
            <person name="Holder M."/>
            <person name="Hume J."/>
            <person name="Jhangiani S.N."/>
            <person name="Joshi V."/>
            <person name="Khan Z.M."/>
            <person name="Jackson L."/>
            <person name="Kovar C."/>
            <person name="Kowis A."/>
            <person name="Lee S."/>
            <person name="Lewis L.R."/>
            <person name="Margolis J."/>
            <person name="Morgan M."/>
            <person name="Nazareth L.V."/>
            <person name="Nguyen N."/>
            <person name="Okwuonu G."/>
            <person name="Parker D."/>
            <person name="Richards S."/>
            <person name="Ruiz S.J."/>
            <person name="Santibanez J."/>
            <person name="Savard J."/>
            <person name="Scherer S.E."/>
            <person name="Schneider B."/>
            <person name="Sodergren E."/>
            <person name="Tautz D."/>
            <person name="Vattahil S."/>
            <person name="Villasana D."/>
            <person name="White C.S."/>
            <person name="Wright R."/>
            <person name="Park Y."/>
            <person name="Beeman R.W."/>
            <person name="Lord J."/>
            <person name="Oppert B."/>
            <person name="Lorenzen M."/>
            <person name="Brown S."/>
            <person name="Wang L."/>
            <person name="Savard J."/>
            <person name="Tautz D."/>
            <person name="Richards S."/>
            <person name="Weinstock G."/>
            <person name="Gibbs R.A."/>
            <person name="Liu Y."/>
            <person name="Worley K."/>
            <person name="Weinstock G."/>
            <person name="Elsik C.G."/>
            <person name="Reese J.T."/>
            <person name="Elhaik E."/>
            <person name="Landan G."/>
            <person name="Graur D."/>
            <person name="Arensburger P."/>
            <person name="Atkinson P."/>
            <person name="Beeman R.W."/>
            <person name="Beidler J."/>
            <person name="Brown S.J."/>
            <person name="Demuth J.P."/>
            <person name="Drury D.W."/>
            <person name="Du Y.Z."/>
            <person name="Fujiwara H."/>
            <person name="Lorenzen M."/>
            <person name="Maselli V."/>
            <person name="Osanai M."/>
            <person name="Park Y."/>
            <person name="Robertson H.M."/>
            <person name="Tu Z."/>
            <person name="Wang J.J."/>
            <person name="Wang S."/>
            <person name="Richards S."/>
            <person name="Song H."/>
            <person name="Zhang L."/>
            <person name="Sodergren E."/>
            <person name="Werner D."/>
            <person name="Stanke M."/>
            <person name="Morgenstern B."/>
            <person name="Solovyev V."/>
            <person name="Kosarev P."/>
            <person name="Brown G."/>
            <person name="Chen H.C."/>
            <person name="Ermolaeva O."/>
            <person name="Hlavina W."/>
            <person name="Kapustin Y."/>
            <person name="Kiryutin B."/>
            <person name="Kitts P."/>
            <person name="Maglott D."/>
            <person name="Pruitt K."/>
            <person name="Sapojnikov V."/>
            <person name="Souvorov A."/>
            <person name="Mackey A.J."/>
            <person name="Waterhouse R.M."/>
            <person name="Wyder S."/>
            <person name="Zdobnov E.M."/>
            <person name="Zdobnov E.M."/>
            <person name="Wyder S."/>
            <person name="Kriventseva E.V."/>
            <person name="Kadowaki T."/>
            <person name="Bork P."/>
            <person name="Aranda M."/>
            <person name="Bao R."/>
            <person name="Beermann A."/>
            <person name="Berns N."/>
            <person name="Bolognesi R."/>
            <person name="Bonneton F."/>
            <person name="Bopp D."/>
            <person name="Brown S.J."/>
            <person name="Bucher G."/>
            <person name="Butts T."/>
            <person name="Chaumot A."/>
            <person name="Denell R.E."/>
            <person name="Ferrier D.E."/>
            <person name="Friedrich M."/>
            <person name="Gordon C.M."/>
            <person name="Jindra M."/>
            <person name="Klingler M."/>
            <person name="Lan Q."/>
            <person name="Lattorff H.M."/>
            <person name="Laudet V."/>
            <person name="von Levetsow C."/>
            <person name="Liu Z."/>
            <person name="Lutz R."/>
            <person name="Lynch J.A."/>
            <person name="da Fonseca R.N."/>
            <person name="Posnien N."/>
            <person name="Reuter R."/>
            <person name="Roth S."/>
            <person name="Savard J."/>
            <person name="Schinko J.B."/>
            <person name="Schmitt C."/>
            <person name="Schoppmeier M."/>
            <person name="Schroder R."/>
            <person name="Shippy T.D."/>
            <person name="Simonnet F."/>
            <person name="Marques-Souza H."/>
            <person name="Tautz D."/>
            <person name="Tomoyasu Y."/>
            <person name="Trauner J."/>
            <person name="Van der Zee M."/>
            <person name="Vervoort M."/>
            <person name="Wittkopp N."/>
            <person name="Wimmer E.A."/>
            <person name="Yang X."/>
            <person name="Jones A.K."/>
            <person name="Sattelle D.B."/>
            <person name="Ebert P.R."/>
            <person name="Nelson D."/>
            <person name="Scott J.G."/>
            <person name="Beeman R.W."/>
            <person name="Muthukrishnan S."/>
            <person name="Kramer K.J."/>
            <person name="Arakane Y."/>
            <person name="Beeman R.W."/>
            <person name="Zhu Q."/>
            <person name="Hogenkamp D."/>
            <person name="Dixit R."/>
            <person name="Oppert B."/>
            <person name="Jiang H."/>
            <person name="Zou Z."/>
            <person name="Marshall J."/>
            <person name="Elpidina E."/>
            <person name="Vinokurov K."/>
            <person name="Oppert C."/>
            <person name="Zou Z."/>
            <person name="Evans J."/>
            <person name="Lu Z."/>
            <person name="Zhao P."/>
            <person name="Sumathipala N."/>
            <person name="Altincicek B."/>
            <person name="Vilcinskas A."/>
            <person name="Williams M."/>
            <person name="Hultmark D."/>
            <person name="Hetru C."/>
            <person name="Jiang H."/>
            <person name="Grimmelikhuijzen C.J."/>
            <person name="Hauser F."/>
            <person name="Cazzamali G."/>
            <person name="Williamson M."/>
            <person name="Park Y."/>
            <person name="Li B."/>
            <person name="Tanaka Y."/>
            <person name="Predel R."/>
            <person name="Neupert S."/>
            <person name="Schachtner J."/>
            <person name="Verleyen P."/>
            <person name="Raible F."/>
            <person name="Bork P."/>
            <person name="Friedrich M."/>
            <person name="Walden K.K."/>
            <person name="Robertson H.M."/>
            <person name="Angeli S."/>
            <person name="Foret S."/>
            <person name="Bucher G."/>
            <person name="Schuetz S."/>
            <person name="Maleszka R."/>
            <person name="Wimmer E.A."/>
            <person name="Beeman R.W."/>
            <person name="Lorenzen M."/>
            <person name="Tomoyasu Y."/>
            <person name="Miller S.C."/>
            <person name="Grossmann D."/>
            <person name="Bucher G."/>
        </authorList>
    </citation>
    <scope>NUCLEOTIDE SEQUENCE [LARGE SCALE GENOMIC DNA]</scope>
    <source>
        <strain evidence="5 6">Georgia GA2</strain>
    </source>
</reference>
<feature type="signal peptide" evidence="4">
    <location>
        <begin position="1"/>
        <end position="18"/>
    </location>
</feature>
<reference evidence="5 6" key="2">
    <citation type="journal article" date="2010" name="Nucleic Acids Res.">
        <title>BeetleBase in 2010: revisions to provide comprehensive genomic information for Tribolium castaneum.</title>
        <authorList>
            <person name="Kim H.S."/>
            <person name="Murphy T."/>
            <person name="Xia J."/>
            <person name="Caragea D."/>
            <person name="Park Y."/>
            <person name="Beeman R.W."/>
            <person name="Lorenzen M.D."/>
            <person name="Butcher S."/>
            <person name="Manak J.R."/>
            <person name="Brown S.J."/>
        </authorList>
    </citation>
    <scope>GENOME REANNOTATION</scope>
    <source>
        <strain evidence="5 6">Georgia GA2</strain>
    </source>
</reference>
<comment type="similarity">
    <text evidence="3">Belongs to the TO family.</text>
</comment>
<dbReference type="PANTHER" id="PTHR11008">
    <property type="entry name" value="PROTEIN TAKEOUT-LIKE PROTEIN"/>
    <property type="match status" value="1"/>
</dbReference>
<proteinExistence type="inferred from homology"/>
<evidence type="ECO:0000313" key="5">
    <source>
        <dbReference type="EMBL" id="KYB26933.1"/>
    </source>
</evidence>
<dbReference type="OrthoDB" id="8190514at2759"/>
<protein>
    <submittedName>
        <fullName evidence="5">Circadian clock-controlled protein-like Protein</fullName>
    </submittedName>
</protein>
<accession>A0A139WG39</accession>
<evidence type="ECO:0000256" key="3">
    <source>
        <dbReference type="ARBA" id="ARBA00060902"/>
    </source>
</evidence>
<evidence type="ECO:0000256" key="2">
    <source>
        <dbReference type="ARBA" id="ARBA00023108"/>
    </source>
</evidence>
<keyword evidence="6" id="KW-1185">Reference proteome</keyword>
<gene>
    <name evidence="5" type="primary">AUGUSTUS-3.0.2_33466</name>
    <name evidence="5" type="ORF">TcasGA2_TC033466</name>
</gene>
<sequence>MKLQLLVGFFLVLDFCSSVKLPSNFIKCDRKKPDFKKCGPESIHQAMRQMDKPTKELGIPSLSPLVIPSLSIAGGQGSVKLDQNYKNVHIYGITNLECSKFDVDFENKIIENECLYPEIRMVSDYNVDGKILILDIKGEGKGTITLEKVRILVKYNVEEYEKKGKKHFNVTHIELKMIPERVHFDLENLFNGDKKLSEHVLNVLNDNWREVYNDAKSSYEDAFGQITKDIFNKVLARVSISDMFGDE</sequence>
<dbReference type="EMBL" id="KQ971348">
    <property type="protein sequence ID" value="KYB26933.1"/>
    <property type="molecule type" value="Genomic_DNA"/>
</dbReference>
<dbReference type="eggNOG" id="KOG4237">
    <property type="taxonomic scope" value="Eukaryota"/>
</dbReference>
<dbReference type="Pfam" id="PF06585">
    <property type="entry name" value="JHBP"/>
    <property type="match status" value="1"/>
</dbReference>
<name>A0A139WG39_TRICA</name>
<dbReference type="SMART" id="SM00700">
    <property type="entry name" value="JHBP"/>
    <property type="match status" value="1"/>
</dbReference>
<evidence type="ECO:0000256" key="4">
    <source>
        <dbReference type="SAM" id="SignalP"/>
    </source>
</evidence>
<dbReference type="InParanoid" id="A0A139WG39"/>
<dbReference type="FunFam" id="3.15.10.30:FF:000001">
    <property type="entry name" value="Takeout-like protein 1"/>
    <property type="match status" value="1"/>
</dbReference>
<dbReference type="KEGG" id="tca:100141899"/>
<keyword evidence="1 4" id="KW-0732">Signal</keyword>
<keyword evidence="2" id="KW-0090">Biological rhythms</keyword>
<dbReference type="GO" id="GO:0007623">
    <property type="term" value="P:circadian rhythm"/>
    <property type="evidence" value="ECO:0000318"/>
    <property type="project" value="GO_Central"/>
</dbReference>
<dbReference type="InterPro" id="IPR010562">
    <property type="entry name" value="Haemolymph_juvenile_hormone-bd"/>
</dbReference>
<organism evidence="5 6">
    <name type="scientific">Tribolium castaneum</name>
    <name type="common">Red flour beetle</name>
    <dbReference type="NCBI Taxonomy" id="7070"/>
    <lineage>
        <taxon>Eukaryota</taxon>
        <taxon>Metazoa</taxon>
        <taxon>Ecdysozoa</taxon>
        <taxon>Arthropoda</taxon>
        <taxon>Hexapoda</taxon>
        <taxon>Insecta</taxon>
        <taxon>Pterygota</taxon>
        <taxon>Neoptera</taxon>
        <taxon>Endopterygota</taxon>
        <taxon>Coleoptera</taxon>
        <taxon>Polyphaga</taxon>
        <taxon>Cucujiformia</taxon>
        <taxon>Tenebrionidae</taxon>
        <taxon>Tenebrionidae incertae sedis</taxon>
        <taxon>Tribolium</taxon>
    </lineage>
</organism>
<dbReference type="AlphaFoldDB" id="A0A139WG39"/>
<dbReference type="InterPro" id="IPR038606">
    <property type="entry name" value="To_sf"/>
</dbReference>
<dbReference type="Gene3D" id="3.15.10.30">
    <property type="entry name" value="Haemolymph juvenile hormone binding protein"/>
    <property type="match status" value="1"/>
</dbReference>
<feature type="chain" id="PRO_5007299910" evidence="4">
    <location>
        <begin position="19"/>
        <end position="247"/>
    </location>
</feature>
<dbReference type="FunCoup" id="A0A139WG39">
    <property type="interactions" value="16"/>
</dbReference>